<comment type="caution">
    <text evidence="8">The sequence shown here is derived from an EMBL/GenBank/DDBJ whole genome shotgun (WGS) entry which is preliminary data.</text>
</comment>
<evidence type="ECO:0000256" key="4">
    <source>
        <dbReference type="ARBA" id="ARBA00022691"/>
    </source>
</evidence>
<accession>A0ABW3UVJ5</accession>
<dbReference type="GO" id="GO:0032259">
    <property type="term" value="P:methylation"/>
    <property type="evidence" value="ECO:0007669"/>
    <property type="project" value="UniProtKB-KW"/>
</dbReference>
<dbReference type="PROSITE" id="PS00092">
    <property type="entry name" value="N6_MTASE"/>
    <property type="match status" value="1"/>
</dbReference>
<evidence type="ECO:0000256" key="1">
    <source>
        <dbReference type="ARBA" id="ARBA00011900"/>
    </source>
</evidence>
<dbReference type="PRINTS" id="PR00507">
    <property type="entry name" value="N12N6MTFRASE"/>
</dbReference>
<keyword evidence="9" id="KW-1185">Reference proteome</keyword>
<dbReference type="InterPro" id="IPR003356">
    <property type="entry name" value="DNA_methylase_A-5"/>
</dbReference>
<dbReference type="RefSeq" id="WP_377768521.1">
    <property type="nucleotide sequence ID" value="NZ_JBHTLU010000053.1"/>
</dbReference>
<name>A0ABW3UVJ5_9BACL</name>
<organism evidence="8 9">
    <name type="scientific">Paenibacillus vulneris</name>
    <dbReference type="NCBI Taxonomy" id="1133364"/>
    <lineage>
        <taxon>Bacteria</taxon>
        <taxon>Bacillati</taxon>
        <taxon>Bacillota</taxon>
        <taxon>Bacilli</taxon>
        <taxon>Bacillales</taxon>
        <taxon>Paenibacillaceae</taxon>
        <taxon>Paenibacillus</taxon>
    </lineage>
</organism>
<dbReference type="InterPro" id="IPR051537">
    <property type="entry name" value="DNA_Adenine_Mtase"/>
</dbReference>
<keyword evidence="2 8" id="KW-0489">Methyltransferase</keyword>
<keyword evidence="4" id="KW-0949">S-adenosyl-L-methionine</keyword>
<protein>
    <recommendedName>
        <fullName evidence="1">site-specific DNA-methyltransferase (adenine-specific)</fullName>
        <ecNumber evidence="1">2.1.1.72</ecNumber>
    </recommendedName>
</protein>
<gene>
    <name evidence="8" type="ORF">ACFQ4B_33070</name>
</gene>
<sequence length="808" mass="94446">MKVVAVHSSESTKIVTKLIPRLVFDCKTPIDNMKTDCSTSKTLNKRVDILISKSQNASTNFESDLLTILEAKQESARILDIYDLNGDVKEEIFKLVEENIALYETNSSSLNYGTVRERDWFNALIQGKWKAQKLNLPFFGVTNTNEVRFYHTETLKPILIKRNVAVVNDEGAVENRIIEEQVNFFPVFNILKDIRSQITRTNTVCDFTTLPYEEKQKKSSMTEQEFINFITRIHNDFYGRQLEGSKDVLGDIILTFIFFKYLEERIILLNKVDKYREDGIKVWTDWGKFEETDEDHQKGRKIYNVLRTELNNLEQDEQADKDENGEYLEGYEKEYREFHDILVPIDKIQTNKKSYEFILAIYDGLNGKATDRPLYLHECDFDIYGAIYEKFKNKDQKRELGQYYTKRHISQVIATLTLKPYVDAMKKEIQTKKEELERTGNQIRYNYLEEIIFMHYSNLKIIDPSCGTGGLLTECYSYLSTEYRTILNNRSERIDTLLRSQIFTGIDKEPECVEKTKLNMFFAGDGHTDIHHGSSLEPLNNQNTIFSSKCEENDWNVVISNPPYGQGQEYTFIRQYINGLRYGGRVSLIIPNGVLENPSKFYTEFREFILKNVKIEAIVSIPKFAFAPYAKQKTYMLIGYKRNKETIAELTSESVMTDDGIEKRQLKDLQEKIWFYIMDYDGFNLGDDRWETNLVSYDDEGKPYFLHNDAPELLDKYLIGENGNGLIEKKNQIHIDGSLFGRKINKDDDDVVLLKSKYLQLNVDITEENFWNLLAEHYMRPYESDFITIEEVDNKITSIEEELGKILD</sequence>
<reference evidence="9" key="1">
    <citation type="journal article" date="2019" name="Int. J. Syst. Evol. Microbiol.">
        <title>The Global Catalogue of Microorganisms (GCM) 10K type strain sequencing project: providing services to taxonomists for standard genome sequencing and annotation.</title>
        <authorList>
            <consortium name="The Broad Institute Genomics Platform"/>
            <consortium name="The Broad Institute Genome Sequencing Center for Infectious Disease"/>
            <person name="Wu L."/>
            <person name="Ma J."/>
        </authorList>
    </citation>
    <scope>NUCLEOTIDE SEQUENCE [LARGE SCALE GENOMIC DNA]</scope>
    <source>
        <strain evidence="9">CCUG 53270</strain>
    </source>
</reference>
<evidence type="ECO:0000256" key="6">
    <source>
        <dbReference type="ARBA" id="ARBA00047942"/>
    </source>
</evidence>
<keyword evidence="5" id="KW-0680">Restriction system</keyword>
<dbReference type="EMBL" id="JBHTLU010000053">
    <property type="protein sequence ID" value="MFD1224952.1"/>
    <property type="molecule type" value="Genomic_DNA"/>
</dbReference>
<proteinExistence type="predicted"/>
<dbReference type="InterPro" id="IPR029063">
    <property type="entry name" value="SAM-dependent_MTases_sf"/>
</dbReference>
<dbReference type="GO" id="GO:0008168">
    <property type="term" value="F:methyltransferase activity"/>
    <property type="evidence" value="ECO:0007669"/>
    <property type="project" value="UniProtKB-KW"/>
</dbReference>
<evidence type="ECO:0000256" key="5">
    <source>
        <dbReference type="ARBA" id="ARBA00022747"/>
    </source>
</evidence>
<dbReference type="PANTHER" id="PTHR42933:SF3">
    <property type="entry name" value="TYPE I RESTRICTION ENZYME MJAVIII METHYLASE SUBUNIT"/>
    <property type="match status" value="1"/>
</dbReference>
<evidence type="ECO:0000256" key="2">
    <source>
        <dbReference type="ARBA" id="ARBA00022603"/>
    </source>
</evidence>
<feature type="domain" description="DNA methylase adenine-specific" evidence="7">
    <location>
        <begin position="456"/>
        <end position="656"/>
    </location>
</feature>
<evidence type="ECO:0000256" key="3">
    <source>
        <dbReference type="ARBA" id="ARBA00022679"/>
    </source>
</evidence>
<dbReference type="PANTHER" id="PTHR42933">
    <property type="entry name" value="SLR6095 PROTEIN"/>
    <property type="match status" value="1"/>
</dbReference>
<dbReference type="Pfam" id="PF02384">
    <property type="entry name" value="N6_Mtase"/>
    <property type="match status" value="1"/>
</dbReference>
<evidence type="ECO:0000313" key="8">
    <source>
        <dbReference type="EMBL" id="MFD1224952.1"/>
    </source>
</evidence>
<evidence type="ECO:0000313" key="9">
    <source>
        <dbReference type="Proteomes" id="UP001597180"/>
    </source>
</evidence>
<dbReference type="SUPFAM" id="SSF53335">
    <property type="entry name" value="S-adenosyl-L-methionine-dependent methyltransferases"/>
    <property type="match status" value="1"/>
</dbReference>
<dbReference type="Proteomes" id="UP001597180">
    <property type="component" value="Unassembled WGS sequence"/>
</dbReference>
<dbReference type="InterPro" id="IPR002052">
    <property type="entry name" value="DNA_methylase_N6_adenine_CS"/>
</dbReference>
<dbReference type="EC" id="2.1.1.72" evidence="1"/>
<keyword evidence="3 8" id="KW-0808">Transferase</keyword>
<comment type="catalytic activity">
    <reaction evidence="6">
        <text>a 2'-deoxyadenosine in DNA + S-adenosyl-L-methionine = an N(6)-methyl-2'-deoxyadenosine in DNA + S-adenosyl-L-homocysteine + H(+)</text>
        <dbReference type="Rhea" id="RHEA:15197"/>
        <dbReference type="Rhea" id="RHEA-COMP:12418"/>
        <dbReference type="Rhea" id="RHEA-COMP:12419"/>
        <dbReference type="ChEBI" id="CHEBI:15378"/>
        <dbReference type="ChEBI" id="CHEBI:57856"/>
        <dbReference type="ChEBI" id="CHEBI:59789"/>
        <dbReference type="ChEBI" id="CHEBI:90615"/>
        <dbReference type="ChEBI" id="CHEBI:90616"/>
        <dbReference type="EC" id="2.1.1.72"/>
    </reaction>
</comment>
<dbReference type="CDD" id="cd02440">
    <property type="entry name" value="AdoMet_MTases"/>
    <property type="match status" value="1"/>
</dbReference>
<evidence type="ECO:0000259" key="7">
    <source>
        <dbReference type="Pfam" id="PF02384"/>
    </source>
</evidence>
<dbReference type="Gene3D" id="3.40.50.150">
    <property type="entry name" value="Vaccinia Virus protein VP39"/>
    <property type="match status" value="1"/>
</dbReference>